<dbReference type="PANTHER" id="PTHR47326">
    <property type="entry name" value="TRANSPOSABLE ELEMENT TC3 TRANSPOSASE-LIKE PROTEIN"/>
    <property type="match status" value="1"/>
</dbReference>
<dbReference type="STRING" id="471704.A0A151IV29"/>
<dbReference type="EMBL" id="KQ980924">
    <property type="protein sequence ID" value="KYN11429.1"/>
    <property type="molecule type" value="Genomic_DNA"/>
</dbReference>
<organism evidence="2 3">
    <name type="scientific">Trachymyrmex cornetzi</name>
    <dbReference type="NCBI Taxonomy" id="471704"/>
    <lineage>
        <taxon>Eukaryota</taxon>
        <taxon>Metazoa</taxon>
        <taxon>Ecdysozoa</taxon>
        <taxon>Arthropoda</taxon>
        <taxon>Hexapoda</taxon>
        <taxon>Insecta</taxon>
        <taxon>Pterygota</taxon>
        <taxon>Neoptera</taxon>
        <taxon>Endopterygota</taxon>
        <taxon>Hymenoptera</taxon>
        <taxon>Apocrita</taxon>
        <taxon>Aculeata</taxon>
        <taxon>Formicoidea</taxon>
        <taxon>Formicidae</taxon>
        <taxon>Myrmicinae</taxon>
        <taxon>Trachymyrmex</taxon>
    </lineage>
</organism>
<evidence type="ECO:0000256" key="1">
    <source>
        <dbReference type="SAM" id="MobiDB-lite"/>
    </source>
</evidence>
<gene>
    <name evidence="2" type="ORF">ALC57_16442</name>
</gene>
<sequence>MNHYQPSEIVDMLLVLGECHTNYCGEAARVYRDQYPDGRIGNHTTIRRLALRARQGLLRRDGGNHQYDENDNRVVTILGLIHLDPHVSSRTLAQVTGIPRTTILRILKNVKDRPYHITLTQALTPNDMRLRIGSCEWAQARLVDDPRFFEYVMFSDEACFQSSGHLNRHNSHYWSDVNPHWYRGIDNQHRWSVNEYRLSKTVEESQKSSTPHVRGKGTHKNQAPRREQRTTTSTSLFLGSAKSSSSMTLMVHNSDPSGRIVDHNQCFVKGLKPAFSFHGEKLGVPFKKTIVTPE</sequence>
<dbReference type="PANTHER" id="PTHR47326:SF1">
    <property type="entry name" value="HTH PSQ-TYPE DOMAIN-CONTAINING PROTEIN"/>
    <property type="match status" value="1"/>
</dbReference>
<evidence type="ECO:0008006" key="4">
    <source>
        <dbReference type="Google" id="ProtNLM"/>
    </source>
</evidence>
<evidence type="ECO:0000313" key="2">
    <source>
        <dbReference type="EMBL" id="KYN11429.1"/>
    </source>
</evidence>
<evidence type="ECO:0000313" key="3">
    <source>
        <dbReference type="Proteomes" id="UP000078492"/>
    </source>
</evidence>
<name>A0A151IV29_9HYME</name>
<feature type="region of interest" description="Disordered" evidence="1">
    <location>
        <begin position="200"/>
        <end position="234"/>
    </location>
</feature>
<feature type="compositionally biased region" description="Basic residues" evidence="1">
    <location>
        <begin position="213"/>
        <end position="223"/>
    </location>
</feature>
<protein>
    <recommendedName>
        <fullName evidence="4">DUF4817 domain-containing protein</fullName>
    </recommendedName>
</protein>
<keyword evidence="3" id="KW-1185">Reference proteome</keyword>
<dbReference type="Proteomes" id="UP000078492">
    <property type="component" value="Unassembled WGS sequence"/>
</dbReference>
<reference evidence="2 3" key="1">
    <citation type="submission" date="2015-09" db="EMBL/GenBank/DDBJ databases">
        <title>Trachymyrmex cornetzi WGS genome.</title>
        <authorList>
            <person name="Nygaard S."/>
            <person name="Hu H."/>
            <person name="Boomsma J."/>
            <person name="Zhang G."/>
        </authorList>
    </citation>
    <scope>NUCLEOTIDE SEQUENCE [LARGE SCALE GENOMIC DNA]</scope>
    <source>
        <strain evidence="2">Tcor2-1</strain>
        <tissue evidence="2">Whole body</tissue>
    </source>
</reference>
<accession>A0A151IV29</accession>
<proteinExistence type="predicted"/>
<dbReference type="AlphaFoldDB" id="A0A151IV29"/>